<dbReference type="InterPro" id="IPR001227">
    <property type="entry name" value="Ac_transferase_dom_sf"/>
</dbReference>
<name>A0AAD9EKB3_9PEZI</name>
<dbReference type="CDD" id="cd00833">
    <property type="entry name" value="PKS"/>
    <property type="match status" value="1"/>
</dbReference>
<dbReference type="PROSITE" id="PS52019">
    <property type="entry name" value="PKS_MFAS_DH"/>
    <property type="match status" value="1"/>
</dbReference>
<keyword evidence="5" id="KW-0808">Transferase</keyword>
<dbReference type="CDD" id="cd02440">
    <property type="entry name" value="AdoMet_MTases"/>
    <property type="match status" value="1"/>
</dbReference>
<dbReference type="InterPro" id="IPR042104">
    <property type="entry name" value="PKS_dehydratase_sf"/>
</dbReference>
<dbReference type="InterPro" id="IPR023213">
    <property type="entry name" value="CAT-like_dom_sf"/>
</dbReference>
<keyword evidence="8" id="KW-0511">Multifunctional enzyme</keyword>
<dbReference type="PROSITE" id="PS00455">
    <property type="entry name" value="AMP_BINDING"/>
    <property type="match status" value="1"/>
</dbReference>
<dbReference type="Gene3D" id="3.40.50.150">
    <property type="entry name" value="Vaccinia Virus protein VP39"/>
    <property type="match status" value="1"/>
</dbReference>
<dbReference type="SMART" id="SM00825">
    <property type="entry name" value="PKS_KS"/>
    <property type="match status" value="1"/>
</dbReference>
<evidence type="ECO:0000256" key="2">
    <source>
        <dbReference type="ARBA" id="ARBA00022553"/>
    </source>
</evidence>
<dbReference type="PANTHER" id="PTHR43775">
    <property type="entry name" value="FATTY ACID SYNTHASE"/>
    <property type="match status" value="1"/>
</dbReference>
<dbReference type="InterPro" id="IPR016039">
    <property type="entry name" value="Thiolase-like"/>
</dbReference>
<dbReference type="InterPro" id="IPR016035">
    <property type="entry name" value="Acyl_Trfase/lysoPLipase"/>
</dbReference>
<evidence type="ECO:0000256" key="10">
    <source>
        <dbReference type="PROSITE-ProRule" id="PRU01363"/>
    </source>
</evidence>
<dbReference type="PROSITE" id="PS52004">
    <property type="entry name" value="KS3_2"/>
    <property type="match status" value="1"/>
</dbReference>
<dbReference type="InterPro" id="IPR020841">
    <property type="entry name" value="PKS_Beta-ketoAc_synthase_dom"/>
</dbReference>
<evidence type="ECO:0000259" key="13">
    <source>
        <dbReference type="PROSITE" id="PS52004"/>
    </source>
</evidence>
<dbReference type="SUPFAM" id="SSF53335">
    <property type="entry name" value="S-adenosyl-L-methionine-dependent methyltransferases"/>
    <property type="match status" value="1"/>
</dbReference>
<dbReference type="Pfam" id="PF00698">
    <property type="entry name" value="Acyl_transf_1"/>
    <property type="match status" value="1"/>
</dbReference>
<evidence type="ECO:0000259" key="14">
    <source>
        <dbReference type="PROSITE" id="PS52019"/>
    </source>
</evidence>
<dbReference type="Pfam" id="PF08242">
    <property type="entry name" value="Methyltransf_12"/>
    <property type="match status" value="1"/>
</dbReference>
<reference evidence="15" key="1">
    <citation type="submission" date="2023-01" db="EMBL/GenBank/DDBJ databases">
        <title>Colletotrichum chrysophilum M932 genome sequence.</title>
        <authorList>
            <person name="Baroncelli R."/>
        </authorList>
    </citation>
    <scope>NUCLEOTIDE SEQUENCE</scope>
    <source>
        <strain evidence="15">M932</strain>
    </source>
</reference>
<dbReference type="CDD" id="cd19532">
    <property type="entry name" value="C_PKS-NRPS"/>
    <property type="match status" value="1"/>
</dbReference>
<sequence>MAGQPNKSSRTMEPIAIIGLAHRFPGGANTPAKLWEVLNSRRDLSREPDPDRLNLQKFHNTNGEHHGSSNVTKSYFLEEDPRLFDTTFFNVSPLEAEAMDPQQRLLLETVYEATESAGTPIERFQGSRCSVFVGVMTGDYETIQYRDTEDLSHYTASGTSRAILANRISYFFDLSGSSICLDTACSSSLVAMHLAVQDLRSGAAETAVVAGTNLIFGPDMYISESKLRMLSPTGKCQMWDAMADGYARGEGVAALLLKPLSKALRDNDPIQAVIRNSGVNSDGRTPGITMPSAMAQARLTTETYRAAGLDPSKEEDRCQYFEAYVLTRFMGRSDIANMFGRHGTGTQAGDPTEARGILESFFADKGAADTEVSPLYVGSVKTVVGHLEGCAGLAGVIKVLLAMKHDTIPPNLHLRSLNPKIQPYQRVLKVPTEPTPWPTRADGQPKRASVNSFGFGGTNAHVILESYEPKPEIRSFTSGALPFTTPIVVSAHSQTSLLENIRRLTTYIHNNPNVSLDDIAWTLWQRRSGLGFRKAFHATSRKDLLASLEKAITDSAGGQPSLGTPAASLVSPSEGFGVLGVFTGQGAQWPGMGKDLLTHSPVFRIAIEECDESLSKLPDAPSWSLKKELLADTSESRISEAEIAQPATTAVEIGLARMLQTSGIKFSAVVGHSSGEIAAMYAAGILSLSDAIRVAFYRGVYAKLAGKGSMMAVGISGEAAQDFCREAPFKGRICLAAKNSPSSITLSGDVDAIQEAKEVFDNRKIFARVLKTDRAYHSSHMEPCSEAYLKAMRKCGISPLKTESKCVWVSSVDGTASRYWDQNFDDLSGPYWIENMAKPVLFADAVTTALTNGGPFDVAIEVGPHPALKGPVNQTVRPHLGKQLPYCGSINRGEDCVVSMMQLQGFLWSHFGAQVLDLNQYQRCWHDEVPTHKVVDNLPTYSWDHGAPIWRESRLSRNHRLRSSGNESILLGHRRPDDSDWEPRWRNFLSLKELPWLRGHSFQGEVLFPSAGYIAMMLEVAQFLSGDKHMSLIEIKNLTLERPLKVEEGPRPVEMLTSVKVTRKDESKITAEFSSYVCSDASTGKVDRTCFGIISVSLGSTNDDVLPPRVDPLAATVPPVDVERFYSSVKETRLEYEELFKRLNSMRRVDGIATATASWFADEIEYGDLYHPALIDVALQPVFAAFNAPTAERLWTAYLPQSFEKITVNPRHRLIPSSGGQIEVLIDAFSTELSATKIGGDVSIYSPHDDFRTPFLQLEGMALAALGRPDASNDRIIFAETKWEADVLGGAEFEIDFNPPQDVAVQESERVALFFCRKLLVEASKVGVENLKPHEKMMFEQLTDLANTVEKGPYRNWAKDTRETIDAILERNQDQVDFELLRLVGDEAGSVFRNEKQMVHVLFADDKLSHFYREGLGLRNAQRQVSAYLKAISHRYPKANILEIGAGTGATTSAVFDTIGDHFGSYNFTDVSLAFFPEAQKRFAEHVHKMTFKKLDIGHPFKEQGFDTPSYDVIIAANVLHVSDDIEAVLRRVRGLLKPGGFLIVTEPTSDHLRIQVIMGGLEGWWLARDNCRRFGPVATIETWDEKLRNVGFTGVDMFSHDQKEDEFHTFTSFVSQATDHTINALREPLDNTHMIPDFIPFTLIGGSTFATSKTVRSVKDRLSGFGNDVVHFPDLRSVKPSDVPANSVVLCLSEVDQPTFKSGVDDAALSGFKGIIEKARGVLIFTKNAATSNPYSNMLVGLCRGLRAERPALGSFLQVMDIDGATKLNPNTILQHFLQLTLTAIQNAEPDEKFWSLETELCLRNNQLFVPRIQEYEDPNERTNSARRQIVKEVTSETHVIEVNQTETSVEVRASSKLIQDRPRLDTIENAFSCLAPINLLSYQEPQYLCVGTRQDSSEAVIALSPTNSSVFQVSSDRVLSASIASNAVALLSVVLAAQAWVRSVPRGYTIWLHGISEMARDVIEVEAKKNGIKIFASSPDSTSDNFIPPRAPTRMLKAFVPRKTAAVIFGDSSSDADSSDLLSKVSSFLLVREPSSGHFWECPASQSDRPASQLLEAAYASTIQLNGITEDHTARIVPIGDLSGIEASASTTVIDWRQAQSVPIRANLQPVKPEQLFKSDKTYFMVGLTGDVGISICSWMIKHGVQYVVLASRNPNVSQTWIDSMAKLGAKVLVMAMDVTNPDRIKEVADEISKTMPPIAGVCNGSMVLSDKLFMQMDVESVQTALRPKVDGSIHLDRAFSGQDLDFFIMLSSTGSVIGTPGQSNYHMANTFMAGLAADRRRRGLAGSVIDVGMISDTGYVTRQDPIVAKKLRSMCVLALCEAEVHVMFAEGILAGRPGFSSHSELIAGLAISDNEAERPFWANEPRFGFYVRDKRDSATENIGTSVLEDLRAALDAATDEETVFAKVREAFAQRLESLLQLPQGSAKMDLPLVSLGLDSLLAMEVQTWFRKVVGAEVSVLQILSGASGDSICKAASAPIFANKSSSPSKKEASEVETKPETKTTQLSVPVLEVDGASTPITPDNRTTPGTPDASPPTPMTSVGSESRDEQADGYFKERKIQRVVHRRAQMSFAQARLWFLQGFLEDPTTYNETSMYELRGPLDVDQLKNAFRQVTWHHEILRTYFYTDSATGLPMQAVTATSACPFKFVDDATEATTAQEYQDMKSRQWDLEEGVCLGLTVLRHASDRHTLILSSHHIAIDGVTWILLLKDLARAYEGKSLPTIPQYVDFAVKQRSMVEHGNCAKETQFWKDELAGLPDALPLFPMSLTKTRKATNQYATTIVDTVLPKDLVSQIKQVSSRLHVTPFHFHFAVLASMVSRLSQTNDFCIGTVDTGRSGTEFSQTAGCFINIVPVRVNMGETESFETLCKKASSKILASLTNSTIPLDALLDELQVPRTARHSPIFQVIINYRLGILGLNSIGDAALKYVQSQSSGNPYDLGVNITDTPDGTCLLHFAVQDALYSKEAAQSILDCYRCLLESACAAPRSEVAELSMHRSSMLKAVGESDGQGLTGRGRRFNIEWPYTISHRIDQIAESHPDLVAIKDGEKVYTYREMMQKVNNMAASLRALGVPRSAEPFCCLLIEPSAEYVFAYLAVLKVGAIVVSLDTTNHQERLASIVGDCKPQAILHDKATSDLTQLLVDSCRGTSTLDVSSILPRAGDHEVRNSSDSQAAAVLFYTSGTTGVPKGAILKHRNYVNLIEASSRRLQVRPKEEVILQQTGVSFDLCPFEIFTAFSNAATLVMASKDQRRDPSAIADLIKNEKVTFMAGTPVEFKHIFQHASYVLKTCEKFRTVAVGGEIFTPQLAAQFKQAMPPGANVFNVYGPTEACIFATVERVKYLEDGLDFVPAGPALDNVSIYIVDDRMNLVPEGCAGEVCIGGAGVSQGYLRRQELTNKAFVSDPFATAEDQGNDWKMMYRTGDSGYLKPEGSLVILGRISGDSQVKIRGIRIELEDIASNILKTANGKLAEAVVTVRGEDKTLVAFAVIATAAQIKDTQEYLRSLPASLPLPDYMRPSIIIPLQQLPMTHNGKLDRIALNEIPIPAQAEESSQETLTPLERDLRHVWEQILPDTISQSTGILPNSDFFRLGGNSLLLVNLRKKVQKQWQISVPLLQLFEASTLRSMAAMIRGAKESKNDGIDWEFWDEQTRFVSQAAIEGVSAAPSHVVPKENKIVILTGAAKGLGSWLLKLLLEDPSVGRVHCIAISQEQVPQLPASDKLGIHIGSLADPTLGLSGEAQQTLQRDVDIIIHAGAEGSCLNNYDSIRVQNVESTKFLANLALVRKVPFHYISSPRVILFSGGNTYPERPISVHYPPAALGREGFTSTKWASETYLEKCAAATGLSVSIHRAGYLMSEDADEMDAVNMIHKYSAILKSVPSLATFSGFLDMCKLPTTAGAILQSLTNDNFGVSYGATRIIHHTEGNVVPVHEFQSYMEARFGHSFKSLSMVDWATEAEEKGMSAVLAAFLEAVVERGDEARYPRLLRGSEQD</sequence>
<evidence type="ECO:0000313" key="15">
    <source>
        <dbReference type="EMBL" id="KAK1850577.1"/>
    </source>
</evidence>
<dbReference type="GO" id="GO:0031177">
    <property type="term" value="F:phosphopantetheine binding"/>
    <property type="evidence" value="ECO:0007669"/>
    <property type="project" value="InterPro"/>
</dbReference>
<feature type="active site" description="Proton acceptor; for dehydratase activity" evidence="10">
    <location>
        <position position="1000"/>
    </location>
</feature>
<dbReference type="Gene3D" id="3.30.300.30">
    <property type="match status" value="1"/>
</dbReference>
<feature type="domain" description="Carrier" evidence="12">
    <location>
        <begin position="2404"/>
        <end position="2482"/>
    </location>
</feature>
<gene>
    <name evidence="15" type="ORF">CCHR01_06820</name>
</gene>
<dbReference type="InterPro" id="IPR018201">
    <property type="entry name" value="Ketoacyl_synth_AS"/>
</dbReference>
<dbReference type="Gene3D" id="3.30.70.3290">
    <property type="match status" value="1"/>
</dbReference>
<feature type="domain" description="Ketosynthase family 3 (KS3)" evidence="13">
    <location>
        <begin position="12"/>
        <end position="466"/>
    </location>
</feature>
<dbReference type="SUPFAM" id="SSF47336">
    <property type="entry name" value="ACP-like"/>
    <property type="match status" value="2"/>
</dbReference>
<keyword evidence="1" id="KW-0596">Phosphopantetheine</keyword>
<dbReference type="Pfam" id="PF14765">
    <property type="entry name" value="PS-DH"/>
    <property type="match status" value="1"/>
</dbReference>
<feature type="domain" description="Carrier" evidence="12">
    <location>
        <begin position="3556"/>
        <end position="3636"/>
    </location>
</feature>
<dbReference type="InterPro" id="IPR036736">
    <property type="entry name" value="ACP-like_sf"/>
</dbReference>
<dbReference type="PANTHER" id="PTHR43775:SF20">
    <property type="entry name" value="HYBRID PKS-NRPS SYNTHETASE APDA"/>
    <property type="match status" value="1"/>
</dbReference>
<keyword evidence="7" id="KW-0560">Oxidoreductase</keyword>
<dbReference type="Pfam" id="PF00501">
    <property type="entry name" value="AMP-binding"/>
    <property type="match status" value="1"/>
</dbReference>
<dbReference type="Gene3D" id="3.40.50.720">
    <property type="entry name" value="NAD(P)-binding Rossmann-like Domain"/>
    <property type="match status" value="2"/>
</dbReference>
<evidence type="ECO:0000313" key="16">
    <source>
        <dbReference type="Proteomes" id="UP001243330"/>
    </source>
</evidence>
<evidence type="ECO:0000256" key="1">
    <source>
        <dbReference type="ARBA" id="ARBA00022450"/>
    </source>
</evidence>
<keyword evidence="3" id="KW-0436">Ligase</keyword>
<dbReference type="SUPFAM" id="SSF53901">
    <property type="entry name" value="Thiolase-like"/>
    <property type="match status" value="1"/>
</dbReference>
<dbReference type="InterPro" id="IPR020807">
    <property type="entry name" value="PKS_DH"/>
</dbReference>
<accession>A0AAD9EKB3</accession>
<dbReference type="Gene3D" id="1.10.1200.10">
    <property type="entry name" value="ACP-like"/>
    <property type="match status" value="1"/>
</dbReference>
<dbReference type="PROSITE" id="PS50075">
    <property type="entry name" value="CARRIER"/>
    <property type="match status" value="2"/>
</dbReference>
<keyword evidence="6" id="KW-0677">Repeat</keyword>
<dbReference type="Gene3D" id="3.30.559.30">
    <property type="entry name" value="Nonribosomal peptide synthetase, condensation domain"/>
    <property type="match status" value="1"/>
</dbReference>
<evidence type="ECO:0000256" key="7">
    <source>
        <dbReference type="ARBA" id="ARBA00023002"/>
    </source>
</evidence>
<dbReference type="GO" id="GO:0016491">
    <property type="term" value="F:oxidoreductase activity"/>
    <property type="evidence" value="ECO:0007669"/>
    <property type="project" value="UniProtKB-KW"/>
</dbReference>
<dbReference type="InterPro" id="IPR036291">
    <property type="entry name" value="NAD(P)-bd_dom_sf"/>
</dbReference>
<dbReference type="InterPro" id="IPR049551">
    <property type="entry name" value="PKS_DH_C"/>
</dbReference>
<dbReference type="SMART" id="SM00827">
    <property type="entry name" value="PKS_AT"/>
    <property type="match status" value="1"/>
</dbReference>
<dbReference type="NCBIfam" id="TIGR01733">
    <property type="entry name" value="AA-adenyl-dom"/>
    <property type="match status" value="1"/>
</dbReference>
<dbReference type="Pfam" id="PF08659">
    <property type="entry name" value="KR"/>
    <property type="match status" value="1"/>
</dbReference>
<dbReference type="PROSITE" id="PS00606">
    <property type="entry name" value="KS3_1"/>
    <property type="match status" value="1"/>
</dbReference>
<dbReference type="InterPro" id="IPR042099">
    <property type="entry name" value="ANL_N_sf"/>
</dbReference>
<dbReference type="Pfam" id="PF00668">
    <property type="entry name" value="Condensation"/>
    <property type="match status" value="1"/>
</dbReference>
<dbReference type="PROSITE" id="PS00012">
    <property type="entry name" value="PHOSPHOPANTETHEINE"/>
    <property type="match status" value="1"/>
</dbReference>
<dbReference type="InterPro" id="IPR014043">
    <property type="entry name" value="Acyl_transferase_dom"/>
</dbReference>
<dbReference type="SMART" id="SM00822">
    <property type="entry name" value="PKS_KR"/>
    <property type="match status" value="1"/>
</dbReference>
<comment type="similarity">
    <text evidence="9">In the C-terminal section; belongs to the NRP synthetase family.</text>
</comment>
<proteinExistence type="inferred from homology"/>
<dbReference type="Pfam" id="PF02801">
    <property type="entry name" value="Ketoacyl-synt_C"/>
    <property type="match status" value="1"/>
</dbReference>
<dbReference type="InterPro" id="IPR032821">
    <property type="entry name" value="PKS_assoc"/>
</dbReference>
<dbReference type="SUPFAM" id="SSF56801">
    <property type="entry name" value="Acetyl-CoA synthetase-like"/>
    <property type="match status" value="1"/>
</dbReference>
<dbReference type="InterPro" id="IPR020845">
    <property type="entry name" value="AMP-binding_CS"/>
</dbReference>
<dbReference type="SUPFAM" id="SSF55048">
    <property type="entry name" value="Probable ACP-binding domain of malonyl-CoA ACP transacylase"/>
    <property type="match status" value="1"/>
</dbReference>
<dbReference type="InterPro" id="IPR010071">
    <property type="entry name" value="AA_adenyl_dom"/>
</dbReference>
<dbReference type="Gene3D" id="3.10.129.110">
    <property type="entry name" value="Polyketide synthase dehydratase"/>
    <property type="match status" value="1"/>
</dbReference>
<dbReference type="InterPro" id="IPR009081">
    <property type="entry name" value="PP-bd_ACP"/>
</dbReference>
<dbReference type="Pfam" id="PF00109">
    <property type="entry name" value="ketoacyl-synt"/>
    <property type="match status" value="1"/>
</dbReference>
<keyword evidence="2" id="KW-0597">Phosphoprotein</keyword>
<dbReference type="Pfam" id="PF16197">
    <property type="entry name" value="KAsynt_C_assoc"/>
    <property type="match status" value="1"/>
</dbReference>
<dbReference type="GO" id="GO:0004312">
    <property type="term" value="F:fatty acid synthase activity"/>
    <property type="evidence" value="ECO:0007669"/>
    <property type="project" value="TreeGrafter"/>
</dbReference>
<evidence type="ECO:0000256" key="4">
    <source>
        <dbReference type="ARBA" id="ARBA00022603"/>
    </source>
</evidence>
<dbReference type="InterPro" id="IPR020806">
    <property type="entry name" value="PKS_PP-bd"/>
</dbReference>
<dbReference type="InterPro" id="IPR016036">
    <property type="entry name" value="Malonyl_transacylase_ACP-bd"/>
</dbReference>
<dbReference type="Gene3D" id="3.40.366.10">
    <property type="entry name" value="Malonyl-Coenzyme A Acyl Carrier Protein, domain 2"/>
    <property type="match status" value="1"/>
</dbReference>
<protein>
    <submittedName>
        <fullName evidence="15">Hybrid pks-nrps</fullName>
    </submittedName>
</protein>
<dbReference type="EMBL" id="JAQOWY010000116">
    <property type="protein sequence ID" value="KAK1850577.1"/>
    <property type="molecule type" value="Genomic_DNA"/>
</dbReference>
<feature type="region of interest" description="N-terminal hotdog fold" evidence="10">
    <location>
        <begin position="968"/>
        <end position="1101"/>
    </location>
</feature>
<dbReference type="InterPro" id="IPR049900">
    <property type="entry name" value="PKS_mFAS_DH"/>
</dbReference>
<feature type="region of interest" description="Disordered" evidence="11">
    <location>
        <begin position="2485"/>
        <end position="2553"/>
    </location>
</feature>
<dbReference type="InterPro" id="IPR006162">
    <property type="entry name" value="Ppantetheine_attach_site"/>
</dbReference>
<feature type="active site" description="Proton donor; for dehydratase activity" evidence="10">
    <location>
        <position position="1176"/>
    </location>
</feature>
<dbReference type="FunFam" id="3.40.366.10:FF:000002">
    <property type="entry name" value="Probable polyketide synthase 2"/>
    <property type="match status" value="1"/>
</dbReference>
<dbReference type="GO" id="GO:0032259">
    <property type="term" value="P:methylation"/>
    <property type="evidence" value="ECO:0007669"/>
    <property type="project" value="UniProtKB-KW"/>
</dbReference>
<dbReference type="GO" id="GO:0016874">
    <property type="term" value="F:ligase activity"/>
    <property type="evidence" value="ECO:0007669"/>
    <property type="project" value="UniProtKB-KW"/>
</dbReference>
<dbReference type="Pfam" id="PF00550">
    <property type="entry name" value="PP-binding"/>
    <property type="match status" value="1"/>
</dbReference>
<dbReference type="InterPro" id="IPR001242">
    <property type="entry name" value="Condensation_dom"/>
</dbReference>
<dbReference type="SMART" id="SM00823">
    <property type="entry name" value="PKS_PP"/>
    <property type="match status" value="2"/>
</dbReference>
<dbReference type="InterPro" id="IPR013217">
    <property type="entry name" value="Methyltransf_12"/>
</dbReference>
<dbReference type="GO" id="GO:0004315">
    <property type="term" value="F:3-oxoacyl-[acyl-carrier-protein] synthase activity"/>
    <property type="evidence" value="ECO:0007669"/>
    <property type="project" value="InterPro"/>
</dbReference>
<dbReference type="InterPro" id="IPR045851">
    <property type="entry name" value="AMP-bd_C_sf"/>
</dbReference>
<dbReference type="GO" id="GO:0008168">
    <property type="term" value="F:methyltransferase activity"/>
    <property type="evidence" value="ECO:0007669"/>
    <property type="project" value="UniProtKB-KW"/>
</dbReference>
<dbReference type="InterPro" id="IPR000873">
    <property type="entry name" value="AMP-dep_synth/lig_dom"/>
</dbReference>
<dbReference type="SUPFAM" id="SSF52777">
    <property type="entry name" value="CoA-dependent acyltransferases"/>
    <property type="match status" value="2"/>
</dbReference>
<feature type="compositionally biased region" description="Polar residues" evidence="11">
    <location>
        <begin position="2521"/>
        <end position="2532"/>
    </location>
</feature>
<comment type="caution">
    <text evidence="15">The sequence shown here is derived from an EMBL/GenBank/DDBJ whole genome shotgun (WGS) entry which is preliminary data.</text>
</comment>
<dbReference type="CDD" id="cd05930">
    <property type="entry name" value="A_NRPS"/>
    <property type="match status" value="1"/>
</dbReference>
<dbReference type="InterPro" id="IPR014031">
    <property type="entry name" value="Ketoacyl_synth_C"/>
</dbReference>
<dbReference type="InterPro" id="IPR014030">
    <property type="entry name" value="Ketoacyl_synth_N"/>
</dbReference>
<dbReference type="InterPro" id="IPR029063">
    <property type="entry name" value="SAM-dependent_MTases_sf"/>
</dbReference>
<dbReference type="InterPro" id="IPR013968">
    <property type="entry name" value="PKS_KR"/>
</dbReference>
<evidence type="ECO:0000259" key="12">
    <source>
        <dbReference type="PROSITE" id="PS50075"/>
    </source>
</evidence>
<evidence type="ECO:0000256" key="3">
    <source>
        <dbReference type="ARBA" id="ARBA00022598"/>
    </source>
</evidence>
<evidence type="ECO:0000256" key="8">
    <source>
        <dbReference type="ARBA" id="ARBA00023268"/>
    </source>
</evidence>
<dbReference type="Gene3D" id="3.30.559.10">
    <property type="entry name" value="Chloramphenicol acetyltransferase-like domain"/>
    <property type="match status" value="1"/>
</dbReference>
<feature type="region of interest" description="C-terminal hotdog fold" evidence="10">
    <location>
        <begin position="1116"/>
        <end position="1272"/>
    </location>
</feature>
<dbReference type="SMART" id="SM00826">
    <property type="entry name" value="PKS_DH"/>
    <property type="match status" value="1"/>
</dbReference>
<dbReference type="GO" id="GO:0006633">
    <property type="term" value="P:fatty acid biosynthetic process"/>
    <property type="evidence" value="ECO:0007669"/>
    <property type="project" value="InterPro"/>
</dbReference>
<dbReference type="Pfam" id="PF07993">
    <property type="entry name" value="NAD_binding_4"/>
    <property type="match status" value="1"/>
</dbReference>
<evidence type="ECO:0000256" key="5">
    <source>
        <dbReference type="ARBA" id="ARBA00022679"/>
    </source>
</evidence>
<feature type="compositionally biased region" description="Basic and acidic residues" evidence="11">
    <location>
        <begin position="2491"/>
        <end position="2504"/>
    </location>
</feature>
<dbReference type="SUPFAM" id="SSF52151">
    <property type="entry name" value="FabD/lysophospholipase-like"/>
    <property type="match status" value="1"/>
</dbReference>
<evidence type="ECO:0000256" key="11">
    <source>
        <dbReference type="SAM" id="MobiDB-lite"/>
    </source>
</evidence>
<keyword evidence="4" id="KW-0489">Methyltransferase</keyword>
<evidence type="ECO:0000256" key="6">
    <source>
        <dbReference type="ARBA" id="ARBA00022737"/>
    </source>
</evidence>
<evidence type="ECO:0000256" key="9">
    <source>
        <dbReference type="ARBA" id="ARBA00029443"/>
    </source>
</evidence>
<dbReference type="Pfam" id="PF21089">
    <property type="entry name" value="PKS_DH_N"/>
    <property type="match status" value="1"/>
</dbReference>
<dbReference type="InterPro" id="IPR013120">
    <property type="entry name" value="FAR_NAD-bd"/>
</dbReference>
<dbReference type="Proteomes" id="UP001243330">
    <property type="component" value="Unassembled WGS sequence"/>
</dbReference>
<organism evidence="15 16">
    <name type="scientific">Colletotrichum chrysophilum</name>
    <dbReference type="NCBI Taxonomy" id="1836956"/>
    <lineage>
        <taxon>Eukaryota</taxon>
        <taxon>Fungi</taxon>
        <taxon>Dikarya</taxon>
        <taxon>Ascomycota</taxon>
        <taxon>Pezizomycotina</taxon>
        <taxon>Sordariomycetes</taxon>
        <taxon>Hypocreomycetidae</taxon>
        <taxon>Glomerellales</taxon>
        <taxon>Glomerellaceae</taxon>
        <taxon>Colletotrichum</taxon>
        <taxon>Colletotrichum gloeosporioides species complex</taxon>
    </lineage>
</organism>
<feature type="domain" description="PKS/mFAS DH" evidence="14">
    <location>
        <begin position="968"/>
        <end position="1272"/>
    </location>
</feature>
<dbReference type="InterPro" id="IPR057326">
    <property type="entry name" value="KR_dom"/>
</dbReference>
<dbReference type="SUPFAM" id="SSF51735">
    <property type="entry name" value="NAD(P)-binding Rossmann-fold domains"/>
    <property type="match status" value="2"/>
</dbReference>
<dbReference type="Gene3D" id="3.40.50.12780">
    <property type="entry name" value="N-terminal domain of ligase-like"/>
    <property type="match status" value="1"/>
</dbReference>
<dbReference type="GO" id="GO:0009403">
    <property type="term" value="P:toxin biosynthetic process"/>
    <property type="evidence" value="ECO:0007669"/>
    <property type="project" value="UniProtKB-ARBA"/>
</dbReference>
<dbReference type="InterPro" id="IPR050091">
    <property type="entry name" value="PKS_NRPS_Biosynth_Enz"/>
</dbReference>
<keyword evidence="16" id="KW-1185">Reference proteome</keyword>
<dbReference type="Gene3D" id="3.40.47.10">
    <property type="match status" value="1"/>
</dbReference>
<dbReference type="InterPro" id="IPR049552">
    <property type="entry name" value="PKS_DH_N"/>
</dbReference>